<dbReference type="InterPro" id="IPR038287">
    <property type="entry name" value="Cse2_sf"/>
</dbReference>
<name>A0A370DAQ1_9GAMM</name>
<organism evidence="1 2">
    <name type="scientific">endosymbiont of Escarpia spicata</name>
    <dbReference type="NCBI Taxonomy" id="2200908"/>
    <lineage>
        <taxon>Bacteria</taxon>
        <taxon>Pseudomonadati</taxon>
        <taxon>Pseudomonadota</taxon>
        <taxon>Gammaproteobacteria</taxon>
        <taxon>sulfur-oxidizing symbionts</taxon>
    </lineage>
</organism>
<gene>
    <name evidence="1" type="primary">casB</name>
    <name evidence="1" type="ORF">DIZ78_16215</name>
</gene>
<comment type="caution">
    <text evidence="1">The sequence shown here is derived from an EMBL/GenBank/DDBJ whole genome shotgun (WGS) entry which is preliminary data.</text>
</comment>
<dbReference type="CDD" id="cd09731">
    <property type="entry name" value="Cse2_I-E"/>
    <property type="match status" value="1"/>
</dbReference>
<protein>
    <submittedName>
        <fullName evidence="1">Type I-E CRISPR-associated protein Cse2/CasB</fullName>
    </submittedName>
</protein>
<keyword evidence="2" id="KW-1185">Reference proteome</keyword>
<evidence type="ECO:0000313" key="1">
    <source>
        <dbReference type="EMBL" id="RDH81982.1"/>
    </source>
</evidence>
<dbReference type="AlphaFoldDB" id="A0A370DAQ1"/>
<sequence>MSNVFAPDGSGTGILTTWWQSLENDKGTRATLRRCNGPTQVMLHPAYIRLCKRLEPFLNSDHNWELRLARVVGLLAHCRHTTARDLARAMAGDGKPVISELRFRRLLQEKPDDLYLAMIRILHMLGHTANLPDLISSVYYWDDSVRKRWAFAYFPFVPETKTA</sequence>
<dbReference type="InterPro" id="IPR013382">
    <property type="entry name" value="CRISPR-assoc_prot_Cse2"/>
</dbReference>
<dbReference type="NCBIfam" id="TIGR02548">
    <property type="entry name" value="casB_cse2"/>
    <property type="match status" value="1"/>
</dbReference>
<proteinExistence type="predicted"/>
<dbReference type="Gene3D" id="1.10.520.40">
    <property type="entry name" value="CRISPR-associated protein Cse2"/>
    <property type="match status" value="1"/>
</dbReference>
<dbReference type="Pfam" id="PF09485">
    <property type="entry name" value="CRISPR_Cse2"/>
    <property type="match status" value="1"/>
</dbReference>
<reference evidence="1 2" key="1">
    <citation type="journal article" date="2018" name="ISME J.">
        <title>Endosymbiont genomes yield clues of tubeworm success.</title>
        <authorList>
            <person name="Li Y."/>
            <person name="Liles M.R."/>
            <person name="Halanych K.M."/>
        </authorList>
    </citation>
    <scope>NUCLEOTIDE SEQUENCE [LARGE SCALE GENOMIC DNA]</scope>
    <source>
        <strain evidence="1">A1462</strain>
    </source>
</reference>
<evidence type="ECO:0000313" key="2">
    <source>
        <dbReference type="Proteomes" id="UP000254771"/>
    </source>
</evidence>
<dbReference type="EMBL" id="QFXE01000021">
    <property type="protein sequence ID" value="RDH81982.1"/>
    <property type="molecule type" value="Genomic_DNA"/>
</dbReference>
<accession>A0A370DAQ1</accession>
<dbReference type="Proteomes" id="UP000254771">
    <property type="component" value="Unassembled WGS sequence"/>
</dbReference>